<evidence type="ECO:0000313" key="7">
    <source>
        <dbReference type="Proteomes" id="UP000321306"/>
    </source>
</evidence>
<dbReference type="AlphaFoldDB" id="A0A511NBG6"/>
<evidence type="ECO:0000256" key="3">
    <source>
        <dbReference type="ARBA" id="ARBA00022729"/>
    </source>
</evidence>
<comment type="similarity">
    <text evidence="1">Belongs to the bacterial solute-binding protein 5 family.</text>
</comment>
<protein>
    <submittedName>
        <fullName evidence="6">Putative ABC transporter-binding protein</fullName>
    </submittedName>
</protein>
<organism evidence="6 7">
    <name type="scientific">Deinococcus cellulosilyticus (strain DSM 18568 / NBRC 106333 / KACC 11606 / 5516J-15)</name>
    <dbReference type="NCBI Taxonomy" id="1223518"/>
    <lineage>
        <taxon>Bacteria</taxon>
        <taxon>Thermotogati</taxon>
        <taxon>Deinococcota</taxon>
        <taxon>Deinococci</taxon>
        <taxon>Deinococcales</taxon>
        <taxon>Deinococcaceae</taxon>
        <taxon>Deinococcus</taxon>
    </lineage>
</organism>
<dbReference type="GO" id="GO:1904680">
    <property type="term" value="F:peptide transmembrane transporter activity"/>
    <property type="evidence" value="ECO:0007669"/>
    <property type="project" value="TreeGrafter"/>
</dbReference>
<dbReference type="GO" id="GO:0043190">
    <property type="term" value="C:ATP-binding cassette (ABC) transporter complex"/>
    <property type="evidence" value="ECO:0007669"/>
    <property type="project" value="InterPro"/>
</dbReference>
<keyword evidence="7" id="KW-1185">Reference proteome</keyword>
<evidence type="ECO:0000256" key="2">
    <source>
        <dbReference type="ARBA" id="ARBA00022448"/>
    </source>
</evidence>
<accession>A0A511NBG6</accession>
<dbReference type="Gene3D" id="3.90.76.10">
    <property type="entry name" value="Dipeptide-binding Protein, Domain 1"/>
    <property type="match status" value="1"/>
</dbReference>
<dbReference type="InterPro" id="IPR030678">
    <property type="entry name" value="Peptide/Ni-bd"/>
</dbReference>
<comment type="caution">
    <text evidence="6">The sequence shown here is derived from an EMBL/GenBank/DDBJ whole genome shotgun (WGS) entry which is preliminary data.</text>
</comment>
<dbReference type="PANTHER" id="PTHR30290">
    <property type="entry name" value="PERIPLASMIC BINDING COMPONENT OF ABC TRANSPORTER"/>
    <property type="match status" value="1"/>
</dbReference>
<dbReference type="SUPFAM" id="SSF53850">
    <property type="entry name" value="Periplasmic binding protein-like II"/>
    <property type="match status" value="1"/>
</dbReference>
<name>A0A511NBG6_DEIC1</name>
<dbReference type="Gene3D" id="3.10.105.10">
    <property type="entry name" value="Dipeptide-binding Protein, Domain 3"/>
    <property type="match status" value="1"/>
</dbReference>
<evidence type="ECO:0000256" key="4">
    <source>
        <dbReference type="SAM" id="SignalP"/>
    </source>
</evidence>
<dbReference type="InterPro" id="IPR000914">
    <property type="entry name" value="SBP_5_dom"/>
</dbReference>
<sequence length="590" mass="66064">MKKTIVLMAALMSTSLAAPVVWPADQTVSKPSDVKTGGTLRLTQLKDFDTFNPFTFDGRPAVPEIHDITSALIGPNPYTYEYEPYMADKMTISKDGRTFTFTLRPELEWSDGKPIVADDFLNTFTIHADEKVGSRLYSYFYDGDKKVTWKKLGERSFSITFPSKAVQNLETISYFSPQPSHVFWPVYKSKGAEGVKAMWDLKTDPKDIVVSGPFKLERYVLGERVTFAKNPAFGKWNKDTAGRALPYIDRIQYNIVPDQNADLAQFLAGNTDLFVPVNRDQLSQLADAKKAGKLDVEIMANTGPAASSDMLYFNMNKSSDPVKQTWFRDKRFRQAMSMLINKEAIIDQVLGGFGFAAWTSVYPLYSEWVAPNVDKYKYNPAGAVKLLTQMGFKKGKDGILADSKGRKLSFTLITNSENIRRQQIARVFADEAKKVGVDIKTNFIPFNQLLDTVGPESDAAKLDRKFDAAISGIGGGGFINPVGVASMLQCGGDLNNYNSSKKCVAPWESQMYNLYLQSRKEFDTAKRKAIAFKIQQLQAENLGNIYLVSVGAHYAWDSRVQGEFPKKIATPLWASTYYGVRNIVQTWLSK</sequence>
<evidence type="ECO:0000256" key="1">
    <source>
        <dbReference type="ARBA" id="ARBA00005695"/>
    </source>
</evidence>
<feature type="chain" id="PRO_5022126421" evidence="4">
    <location>
        <begin position="19"/>
        <end position="590"/>
    </location>
</feature>
<dbReference type="Gene3D" id="3.40.190.10">
    <property type="entry name" value="Periplasmic binding protein-like II"/>
    <property type="match status" value="1"/>
</dbReference>
<dbReference type="PIRSF" id="PIRSF002741">
    <property type="entry name" value="MppA"/>
    <property type="match status" value="1"/>
</dbReference>
<gene>
    <name evidence="6" type="ORF">DC3_55820</name>
</gene>
<evidence type="ECO:0000313" key="6">
    <source>
        <dbReference type="EMBL" id="GEM49947.1"/>
    </source>
</evidence>
<feature type="signal peptide" evidence="4">
    <location>
        <begin position="1"/>
        <end position="18"/>
    </location>
</feature>
<dbReference type="CDD" id="cd08500">
    <property type="entry name" value="PBP2_NikA_DppA_OppA_like_4"/>
    <property type="match status" value="1"/>
</dbReference>
<dbReference type="InterPro" id="IPR039424">
    <property type="entry name" value="SBP_5"/>
</dbReference>
<keyword evidence="2" id="KW-0813">Transport</keyword>
<dbReference type="PANTHER" id="PTHR30290:SF9">
    <property type="entry name" value="OLIGOPEPTIDE-BINDING PROTEIN APPA"/>
    <property type="match status" value="1"/>
</dbReference>
<dbReference type="GO" id="GO:0042597">
    <property type="term" value="C:periplasmic space"/>
    <property type="evidence" value="ECO:0007669"/>
    <property type="project" value="UniProtKB-ARBA"/>
</dbReference>
<dbReference type="Pfam" id="PF00496">
    <property type="entry name" value="SBP_bac_5"/>
    <property type="match status" value="1"/>
</dbReference>
<feature type="domain" description="Solute-binding protein family 5" evidence="5">
    <location>
        <begin position="81"/>
        <end position="488"/>
    </location>
</feature>
<dbReference type="EMBL" id="BJXB01000049">
    <property type="protein sequence ID" value="GEM49947.1"/>
    <property type="molecule type" value="Genomic_DNA"/>
</dbReference>
<keyword evidence="3 4" id="KW-0732">Signal</keyword>
<dbReference type="GO" id="GO:0015833">
    <property type="term" value="P:peptide transport"/>
    <property type="evidence" value="ECO:0007669"/>
    <property type="project" value="TreeGrafter"/>
</dbReference>
<reference evidence="6 7" key="1">
    <citation type="submission" date="2019-07" db="EMBL/GenBank/DDBJ databases">
        <title>Whole genome shotgun sequence of Deinococcus cellulosilyticus NBRC 106333.</title>
        <authorList>
            <person name="Hosoyama A."/>
            <person name="Uohara A."/>
            <person name="Ohji S."/>
            <person name="Ichikawa N."/>
        </authorList>
    </citation>
    <scope>NUCLEOTIDE SEQUENCE [LARGE SCALE GENOMIC DNA]</scope>
    <source>
        <strain evidence="6 7">NBRC 106333</strain>
    </source>
</reference>
<evidence type="ECO:0000259" key="5">
    <source>
        <dbReference type="Pfam" id="PF00496"/>
    </source>
</evidence>
<proteinExistence type="inferred from homology"/>
<dbReference type="Proteomes" id="UP000321306">
    <property type="component" value="Unassembled WGS sequence"/>
</dbReference>